<keyword evidence="1" id="KW-0732">Signal</keyword>
<evidence type="ECO:0000256" key="1">
    <source>
        <dbReference type="SAM" id="SignalP"/>
    </source>
</evidence>
<organism evidence="2 3">
    <name type="scientific">Xylaria arbuscula</name>
    <dbReference type="NCBI Taxonomy" id="114810"/>
    <lineage>
        <taxon>Eukaryota</taxon>
        <taxon>Fungi</taxon>
        <taxon>Dikarya</taxon>
        <taxon>Ascomycota</taxon>
        <taxon>Pezizomycotina</taxon>
        <taxon>Sordariomycetes</taxon>
        <taxon>Xylariomycetidae</taxon>
        <taxon>Xylariales</taxon>
        <taxon>Xylariaceae</taxon>
        <taxon>Xylaria</taxon>
    </lineage>
</organism>
<dbReference type="Proteomes" id="UP001148614">
    <property type="component" value="Unassembled WGS sequence"/>
</dbReference>
<sequence>MRSYIPIVPLLLAGFSSSSPVPNEPYPPPGTCSIYVYQTYRNKNGNGNANKLEYGIYDIGGSTITYKKEQVIKDSEVQDVTIDGLPYHLIMTAGFGGTDLVQFAYAGYEWSSERGCEEVKHYDTGREFGCSWICNSHAG</sequence>
<protein>
    <submittedName>
        <fullName evidence="2">Uncharacterized protein</fullName>
    </submittedName>
</protein>
<feature type="chain" id="PRO_5040839637" evidence="1">
    <location>
        <begin position="19"/>
        <end position="139"/>
    </location>
</feature>
<evidence type="ECO:0000313" key="2">
    <source>
        <dbReference type="EMBL" id="KAJ3570147.1"/>
    </source>
</evidence>
<dbReference type="AlphaFoldDB" id="A0A9W8NE25"/>
<feature type="signal peptide" evidence="1">
    <location>
        <begin position="1"/>
        <end position="18"/>
    </location>
</feature>
<gene>
    <name evidence="2" type="ORF">NPX13_g5831</name>
</gene>
<dbReference type="EMBL" id="JANPWZ010000965">
    <property type="protein sequence ID" value="KAJ3570147.1"/>
    <property type="molecule type" value="Genomic_DNA"/>
</dbReference>
<reference evidence="2" key="1">
    <citation type="submission" date="2022-07" db="EMBL/GenBank/DDBJ databases">
        <title>Genome Sequence of Xylaria arbuscula.</title>
        <authorList>
            <person name="Buettner E."/>
        </authorList>
    </citation>
    <scope>NUCLEOTIDE SEQUENCE</scope>
    <source>
        <strain evidence="2">VT107</strain>
    </source>
</reference>
<evidence type="ECO:0000313" key="3">
    <source>
        <dbReference type="Proteomes" id="UP001148614"/>
    </source>
</evidence>
<proteinExistence type="predicted"/>
<comment type="caution">
    <text evidence="2">The sequence shown here is derived from an EMBL/GenBank/DDBJ whole genome shotgun (WGS) entry which is preliminary data.</text>
</comment>
<name>A0A9W8NE25_9PEZI</name>
<accession>A0A9W8NE25</accession>
<keyword evidence="3" id="KW-1185">Reference proteome</keyword>